<protein>
    <recommendedName>
        <fullName evidence="6">5'-nucleotidase domain-containing protein 1</fullName>
    </recommendedName>
</protein>
<keyword evidence="3" id="KW-0378">Hydrolase</keyword>
<dbReference type="PANTHER" id="PTHR12103:SF38">
    <property type="entry name" value="5'-NUCLEOTIDASE DOMAIN-CONTAINING PROTEIN 1"/>
    <property type="match status" value="1"/>
</dbReference>
<dbReference type="FunCoup" id="K1PJZ5">
    <property type="interactions" value="691"/>
</dbReference>
<evidence type="ECO:0000256" key="3">
    <source>
        <dbReference type="ARBA" id="ARBA00022801"/>
    </source>
</evidence>
<evidence type="ECO:0000256" key="5">
    <source>
        <dbReference type="ARBA" id="ARBA00022990"/>
    </source>
</evidence>
<gene>
    <name evidence="7" type="ORF">CGI_10006154</name>
</gene>
<dbReference type="GO" id="GO:0008253">
    <property type="term" value="F:5'-nucleotidase activity"/>
    <property type="evidence" value="ECO:0007669"/>
    <property type="project" value="TreeGrafter"/>
</dbReference>
<keyword evidence="5" id="KW-0007">Acetylation</keyword>
<dbReference type="PANTHER" id="PTHR12103">
    <property type="entry name" value="5'-NUCLEOTIDASE DOMAIN-CONTAINING"/>
    <property type="match status" value="1"/>
</dbReference>
<evidence type="ECO:0000313" key="7">
    <source>
        <dbReference type="EMBL" id="EKC24342.1"/>
    </source>
</evidence>
<name>K1PJZ5_MAGGI</name>
<dbReference type="InterPro" id="IPR008380">
    <property type="entry name" value="HAD-SF_hydro_IG_5-nucl"/>
</dbReference>
<dbReference type="FunFam" id="3.40.50.1000:FF:000086">
    <property type="entry name" value="LD24878p"/>
    <property type="match status" value="1"/>
</dbReference>
<dbReference type="EMBL" id="JH818044">
    <property type="protein sequence ID" value="EKC24342.1"/>
    <property type="molecule type" value="Genomic_DNA"/>
</dbReference>
<dbReference type="SUPFAM" id="SSF56784">
    <property type="entry name" value="HAD-like"/>
    <property type="match status" value="1"/>
</dbReference>
<dbReference type="InParanoid" id="K1PJZ5"/>
<reference evidence="7" key="1">
    <citation type="journal article" date="2012" name="Nature">
        <title>The oyster genome reveals stress adaptation and complexity of shell formation.</title>
        <authorList>
            <person name="Zhang G."/>
            <person name="Fang X."/>
            <person name="Guo X."/>
            <person name="Li L."/>
            <person name="Luo R."/>
            <person name="Xu F."/>
            <person name="Yang P."/>
            <person name="Zhang L."/>
            <person name="Wang X."/>
            <person name="Qi H."/>
            <person name="Xiong Z."/>
            <person name="Que H."/>
            <person name="Xie Y."/>
            <person name="Holland P.W."/>
            <person name="Paps J."/>
            <person name="Zhu Y."/>
            <person name="Wu F."/>
            <person name="Chen Y."/>
            <person name="Wang J."/>
            <person name="Peng C."/>
            <person name="Meng J."/>
            <person name="Yang L."/>
            <person name="Liu J."/>
            <person name="Wen B."/>
            <person name="Zhang N."/>
            <person name="Huang Z."/>
            <person name="Zhu Q."/>
            <person name="Feng Y."/>
            <person name="Mount A."/>
            <person name="Hedgecock D."/>
            <person name="Xu Z."/>
            <person name="Liu Y."/>
            <person name="Domazet-Loso T."/>
            <person name="Du Y."/>
            <person name="Sun X."/>
            <person name="Zhang S."/>
            <person name="Liu B."/>
            <person name="Cheng P."/>
            <person name="Jiang X."/>
            <person name="Li J."/>
            <person name="Fan D."/>
            <person name="Wang W."/>
            <person name="Fu W."/>
            <person name="Wang T."/>
            <person name="Wang B."/>
            <person name="Zhang J."/>
            <person name="Peng Z."/>
            <person name="Li Y."/>
            <person name="Li N."/>
            <person name="Wang J."/>
            <person name="Chen M."/>
            <person name="He Y."/>
            <person name="Tan F."/>
            <person name="Song X."/>
            <person name="Zheng Q."/>
            <person name="Huang R."/>
            <person name="Yang H."/>
            <person name="Du X."/>
            <person name="Chen L."/>
            <person name="Yang M."/>
            <person name="Gaffney P.M."/>
            <person name="Wang S."/>
            <person name="Luo L."/>
            <person name="She Z."/>
            <person name="Ming Y."/>
            <person name="Huang W."/>
            <person name="Zhang S."/>
            <person name="Huang B."/>
            <person name="Zhang Y."/>
            <person name="Qu T."/>
            <person name="Ni P."/>
            <person name="Miao G."/>
            <person name="Wang J."/>
            <person name="Wang Q."/>
            <person name="Steinberg C.E."/>
            <person name="Wang H."/>
            <person name="Li N."/>
            <person name="Qian L."/>
            <person name="Zhang G."/>
            <person name="Li Y."/>
            <person name="Yang H."/>
            <person name="Liu X."/>
            <person name="Wang J."/>
            <person name="Yin Y."/>
            <person name="Wang J."/>
        </authorList>
    </citation>
    <scope>NUCLEOTIDE SEQUENCE [LARGE SCALE GENOMIC DNA]</scope>
    <source>
        <strain evidence="7">05x7-T-G4-1.051#20</strain>
    </source>
</reference>
<organism evidence="7">
    <name type="scientific">Magallana gigas</name>
    <name type="common">Pacific oyster</name>
    <name type="synonym">Crassostrea gigas</name>
    <dbReference type="NCBI Taxonomy" id="29159"/>
    <lineage>
        <taxon>Eukaryota</taxon>
        <taxon>Metazoa</taxon>
        <taxon>Spiralia</taxon>
        <taxon>Lophotrochozoa</taxon>
        <taxon>Mollusca</taxon>
        <taxon>Bivalvia</taxon>
        <taxon>Autobranchia</taxon>
        <taxon>Pteriomorphia</taxon>
        <taxon>Ostreida</taxon>
        <taxon>Ostreoidea</taxon>
        <taxon>Ostreidae</taxon>
        <taxon>Magallana</taxon>
    </lineage>
</organism>
<dbReference type="Pfam" id="PF05761">
    <property type="entry name" value="5_nucleotid"/>
    <property type="match status" value="1"/>
</dbReference>
<dbReference type="HOGENOM" id="CLU_029966_0_0_1"/>
<evidence type="ECO:0000256" key="6">
    <source>
        <dbReference type="ARBA" id="ARBA00069357"/>
    </source>
</evidence>
<dbReference type="InterPro" id="IPR023214">
    <property type="entry name" value="HAD_sf"/>
</dbReference>
<proteinExistence type="inferred from homology"/>
<comment type="similarity">
    <text evidence="1">Belongs to the 5'(3')-deoxyribonucleotidase family.</text>
</comment>
<dbReference type="InterPro" id="IPR036412">
    <property type="entry name" value="HAD-like_sf"/>
</dbReference>
<sequence>MCVTDKVRCSHGTRMMDKAEIISVYGPDLHWEHFEEAIGNVKAVGKDMKYRFFENYFDIPALVCCAHIVDILDEENGEPLKKYDFWKDVNHSFGENYIPTQFAKNAGWFFPRLKENPKTYLQPSSNGVKDWLKELKGDKRVVFLMTSSAIDFAGLVIEIVLGSDWRNYFDIYITDAKKPGFFTNNNKFKSIEAGIPGKEVNSLEPGKTYSGGNYADLMKFLEKQTRKSDPKVVYFGDSLCSDSFPAKVYGNWDVVLVLEEMEAEGYHPGSKDILEPKRKVPKHEVCLSTTNIKNLTALRWGTRKDSTQVNLNHCFPEELSYCCGFIQWKFISVIALPVFDRQELISDKEYLVC</sequence>
<keyword evidence="4" id="KW-0460">Magnesium</keyword>
<evidence type="ECO:0000256" key="2">
    <source>
        <dbReference type="ARBA" id="ARBA00022723"/>
    </source>
</evidence>
<dbReference type="AlphaFoldDB" id="K1PJZ5"/>
<evidence type="ECO:0000256" key="4">
    <source>
        <dbReference type="ARBA" id="ARBA00022842"/>
    </source>
</evidence>
<accession>K1PJZ5</accession>
<keyword evidence="2" id="KW-0479">Metal-binding</keyword>
<evidence type="ECO:0000256" key="1">
    <source>
        <dbReference type="ARBA" id="ARBA00009589"/>
    </source>
</evidence>
<dbReference type="Gene3D" id="3.40.50.1000">
    <property type="entry name" value="HAD superfamily/HAD-like"/>
    <property type="match status" value="1"/>
</dbReference>
<dbReference type="GO" id="GO:0046872">
    <property type="term" value="F:metal ion binding"/>
    <property type="evidence" value="ECO:0007669"/>
    <property type="project" value="UniProtKB-KW"/>
</dbReference>